<protein>
    <submittedName>
        <fullName evidence="3">Beta-lactamase class A</fullName>
    </submittedName>
</protein>
<organism evidence="3 4">
    <name type="scientific">Breznakia blatticola</name>
    <dbReference type="NCBI Taxonomy" id="1754012"/>
    <lineage>
        <taxon>Bacteria</taxon>
        <taxon>Bacillati</taxon>
        <taxon>Bacillota</taxon>
        <taxon>Erysipelotrichia</taxon>
        <taxon>Erysipelotrichales</taxon>
        <taxon>Erysipelotrichaceae</taxon>
        <taxon>Breznakia</taxon>
    </lineage>
</organism>
<dbReference type="InterPro" id="IPR045155">
    <property type="entry name" value="Beta-lactam_cat"/>
</dbReference>
<feature type="domain" description="Beta-lactamase class A catalytic" evidence="2">
    <location>
        <begin position="93"/>
        <end position="290"/>
    </location>
</feature>
<evidence type="ECO:0000313" key="4">
    <source>
        <dbReference type="Proteomes" id="UP000294743"/>
    </source>
</evidence>
<dbReference type="SUPFAM" id="SSF56601">
    <property type="entry name" value="beta-lactamase/transpeptidase-like"/>
    <property type="match status" value="1"/>
</dbReference>
<dbReference type="GO" id="GO:0030655">
    <property type="term" value="P:beta-lactam antibiotic catabolic process"/>
    <property type="evidence" value="ECO:0007669"/>
    <property type="project" value="InterPro"/>
</dbReference>
<dbReference type="InterPro" id="IPR000871">
    <property type="entry name" value="Beta-lactam_class-A"/>
</dbReference>
<reference evidence="3 4" key="1">
    <citation type="submission" date="2019-03" db="EMBL/GenBank/DDBJ databases">
        <title>Genomic Encyclopedia of Type Strains, Phase IV (KMG-IV): sequencing the most valuable type-strain genomes for metagenomic binning, comparative biology and taxonomic classification.</title>
        <authorList>
            <person name="Goeker M."/>
        </authorList>
    </citation>
    <scope>NUCLEOTIDE SEQUENCE [LARGE SCALE GENOMIC DNA]</scope>
    <source>
        <strain evidence="3 4">DSM 28867</strain>
    </source>
</reference>
<evidence type="ECO:0000313" key="3">
    <source>
        <dbReference type="EMBL" id="TDW14787.1"/>
    </source>
</evidence>
<dbReference type="Gene3D" id="3.40.710.10">
    <property type="entry name" value="DD-peptidase/beta-lactamase superfamily"/>
    <property type="match status" value="1"/>
</dbReference>
<dbReference type="Proteomes" id="UP000294743">
    <property type="component" value="Unassembled WGS sequence"/>
</dbReference>
<dbReference type="RefSeq" id="WP_134170361.1">
    <property type="nucleotide sequence ID" value="NZ_SODD01000031.1"/>
</dbReference>
<dbReference type="PROSITE" id="PS51257">
    <property type="entry name" value="PROKAR_LIPOPROTEIN"/>
    <property type="match status" value="1"/>
</dbReference>
<sequence>MKKRKRKTSRQLKIIRRKLLLIMILSCLIIIGCVAIIALKNISEDMLAQFTEETRTSTKGDELPTIESKSDLQESIAYILDAYDFDDKQLSYIYYDPKDDETIQVNEDEDMLAASTYKLPLAMYYYDLIEKGVYTKDTALPFYEEAYMPEEGLSTIYTIDDQIPLSYLIRQAIVNSDNSASLIMLYTTGVLETYQAFSNYGAKQYTLEEINNNVTTARSSMEVLKYLYNHQDKYQELIDLLKIASQGYFLQAGTAAEHYEIAHKYGEFAGYVNDYGIVYTEEPYLIAIFTDGIVDSPTLIADLNDVFCAYHQQKYK</sequence>
<gene>
    <name evidence="3" type="ORF">EDD63_13113</name>
</gene>
<dbReference type="GO" id="GO:0046677">
    <property type="term" value="P:response to antibiotic"/>
    <property type="evidence" value="ECO:0007669"/>
    <property type="project" value="InterPro"/>
</dbReference>
<dbReference type="PANTHER" id="PTHR35333:SF3">
    <property type="entry name" value="BETA-LACTAMASE-TYPE TRANSPEPTIDASE FOLD CONTAINING PROTEIN"/>
    <property type="match status" value="1"/>
</dbReference>
<accession>A0A4R7ZBA0</accession>
<keyword evidence="1" id="KW-1133">Transmembrane helix</keyword>
<dbReference type="EMBL" id="SODD01000031">
    <property type="protein sequence ID" value="TDW14787.1"/>
    <property type="molecule type" value="Genomic_DNA"/>
</dbReference>
<keyword evidence="4" id="KW-1185">Reference proteome</keyword>
<keyword evidence="1" id="KW-0812">Transmembrane</keyword>
<feature type="transmembrane region" description="Helical" evidence="1">
    <location>
        <begin position="20"/>
        <end position="39"/>
    </location>
</feature>
<comment type="caution">
    <text evidence="3">The sequence shown here is derived from an EMBL/GenBank/DDBJ whole genome shotgun (WGS) entry which is preliminary data.</text>
</comment>
<evidence type="ECO:0000259" key="2">
    <source>
        <dbReference type="Pfam" id="PF13354"/>
    </source>
</evidence>
<dbReference type="Pfam" id="PF13354">
    <property type="entry name" value="Beta-lactamase2"/>
    <property type="match status" value="1"/>
</dbReference>
<name>A0A4R7ZBA0_9FIRM</name>
<dbReference type="InterPro" id="IPR012338">
    <property type="entry name" value="Beta-lactam/transpept-like"/>
</dbReference>
<evidence type="ECO:0000256" key="1">
    <source>
        <dbReference type="SAM" id="Phobius"/>
    </source>
</evidence>
<dbReference type="PANTHER" id="PTHR35333">
    <property type="entry name" value="BETA-LACTAMASE"/>
    <property type="match status" value="1"/>
</dbReference>
<keyword evidence="1" id="KW-0472">Membrane</keyword>
<dbReference type="AlphaFoldDB" id="A0A4R7ZBA0"/>
<proteinExistence type="predicted"/>
<dbReference type="OrthoDB" id="1642139at2"/>
<dbReference type="GO" id="GO:0008800">
    <property type="term" value="F:beta-lactamase activity"/>
    <property type="evidence" value="ECO:0007669"/>
    <property type="project" value="InterPro"/>
</dbReference>